<feature type="compositionally biased region" description="Basic and acidic residues" evidence="1">
    <location>
        <begin position="113"/>
        <end position="122"/>
    </location>
</feature>
<dbReference type="OrthoDB" id="10064012at2759"/>
<dbReference type="STRING" id="623744.A0A553MRF5"/>
<evidence type="ECO:0000313" key="2">
    <source>
        <dbReference type="EMBL" id="TRY55758.1"/>
    </source>
</evidence>
<protein>
    <recommendedName>
        <fullName evidence="4">Caspase activity and apoptosis inhibitor 1</fullName>
    </recommendedName>
</protein>
<feature type="compositionally biased region" description="Basic and acidic residues" evidence="1">
    <location>
        <begin position="139"/>
        <end position="149"/>
    </location>
</feature>
<reference evidence="2 3" key="1">
    <citation type="journal article" date="2019" name="Sci. Data">
        <title>Hybrid genome assembly and annotation of Danionella translucida.</title>
        <authorList>
            <person name="Kadobianskyi M."/>
            <person name="Schulze L."/>
            <person name="Schuelke M."/>
            <person name="Judkewitz B."/>
        </authorList>
    </citation>
    <scope>NUCLEOTIDE SEQUENCE [LARGE SCALE GENOMIC DNA]</scope>
    <source>
        <strain evidence="2 3">Bolton</strain>
    </source>
</reference>
<dbReference type="PANTHER" id="PTHR14740:SF3">
    <property type="entry name" value="CASPASE ACTIVITY AND APOPTOSIS INHIBITOR 1"/>
    <property type="match status" value="1"/>
</dbReference>
<proteinExistence type="predicted"/>
<evidence type="ECO:0000313" key="3">
    <source>
        <dbReference type="Proteomes" id="UP000316079"/>
    </source>
</evidence>
<sequence length="302" mass="34124">MVKTMQEKSMLEGKKREKENKRAQTYGELNDGQVKKRNTEAEQVLSSDLEEGGLDLTRSLKPISAYTDSRPELLDQCFHGCSFEEIKKLCWDQLEKISETHLLQILEGKELSENAAPEEKSITDTQQDSIVDSTSSLKETPEAEEKQGSGEDSDVLSINAEMDDSDIEPQNNIDQKAEKEKDPAPPHTNPPSSSSKPREQLQQDIDRSVRQILDLETCTEFAETAEEHKESNTLTETLESETQGHHQPHHPSAQQLDLLELEMRARAIKALMKANTHTRINTLMNTEQQELPVHESVLSHSQ</sequence>
<evidence type="ECO:0008006" key="4">
    <source>
        <dbReference type="Google" id="ProtNLM"/>
    </source>
</evidence>
<feature type="region of interest" description="Disordered" evidence="1">
    <location>
        <begin position="223"/>
        <end position="253"/>
    </location>
</feature>
<evidence type="ECO:0000256" key="1">
    <source>
        <dbReference type="SAM" id="MobiDB-lite"/>
    </source>
</evidence>
<dbReference type="InterPro" id="IPR038991">
    <property type="entry name" value="CAAP1"/>
</dbReference>
<dbReference type="AlphaFoldDB" id="A0A553MRF5"/>
<keyword evidence="3" id="KW-1185">Reference proteome</keyword>
<gene>
    <name evidence="2" type="ORF">DNTS_016178</name>
</gene>
<dbReference type="EMBL" id="SRMA01027311">
    <property type="protein sequence ID" value="TRY55758.1"/>
    <property type="molecule type" value="Genomic_DNA"/>
</dbReference>
<feature type="compositionally biased region" description="Polar residues" evidence="1">
    <location>
        <begin position="123"/>
        <end position="138"/>
    </location>
</feature>
<name>A0A553MRF5_9TELE</name>
<dbReference type="PANTHER" id="PTHR14740">
    <property type="entry name" value="CASPASE ACTIVITY AND APOPTOSIS INHIBITOR 1"/>
    <property type="match status" value="1"/>
</dbReference>
<accession>A0A553MRF5</accession>
<feature type="compositionally biased region" description="Low complexity" evidence="1">
    <location>
        <begin position="232"/>
        <end position="241"/>
    </location>
</feature>
<organism evidence="2 3">
    <name type="scientific">Danionella cerebrum</name>
    <dbReference type="NCBI Taxonomy" id="2873325"/>
    <lineage>
        <taxon>Eukaryota</taxon>
        <taxon>Metazoa</taxon>
        <taxon>Chordata</taxon>
        <taxon>Craniata</taxon>
        <taxon>Vertebrata</taxon>
        <taxon>Euteleostomi</taxon>
        <taxon>Actinopterygii</taxon>
        <taxon>Neopterygii</taxon>
        <taxon>Teleostei</taxon>
        <taxon>Ostariophysi</taxon>
        <taxon>Cypriniformes</taxon>
        <taxon>Danionidae</taxon>
        <taxon>Danioninae</taxon>
        <taxon>Danionella</taxon>
    </lineage>
</organism>
<feature type="region of interest" description="Disordered" evidence="1">
    <location>
        <begin position="176"/>
        <end position="203"/>
    </location>
</feature>
<dbReference type="Pfam" id="PF15335">
    <property type="entry name" value="CAAP1"/>
    <property type="match status" value="1"/>
</dbReference>
<feature type="compositionally biased region" description="Basic and acidic residues" evidence="1">
    <location>
        <begin position="1"/>
        <end position="22"/>
    </location>
</feature>
<dbReference type="GO" id="GO:0042981">
    <property type="term" value="P:regulation of apoptotic process"/>
    <property type="evidence" value="ECO:0007669"/>
    <property type="project" value="InterPro"/>
</dbReference>
<feature type="region of interest" description="Disordered" evidence="1">
    <location>
        <begin position="1"/>
        <end position="53"/>
    </location>
</feature>
<feature type="region of interest" description="Disordered" evidence="1">
    <location>
        <begin position="113"/>
        <end position="154"/>
    </location>
</feature>
<comment type="caution">
    <text evidence="2">The sequence shown here is derived from an EMBL/GenBank/DDBJ whole genome shotgun (WGS) entry which is preliminary data.</text>
</comment>
<dbReference type="Proteomes" id="UP000316079">
    <property type="component" value="Unassembled WGS sequence"/>
</dbReference>